<protein>
    <recommendedName>
        <fullName evidence="2">DNA-directed RNA polymerase</fullName>
        <ecNumber evidence="2">2.7.7.6</ecNumber>
    </recommendedName>
</protein>
<evidence type="ECO:0000256" key="6">
    <source>
        <dbReference type="ARBA" id="ARBA00023163"/>
    </source>
</evidence>
<comment type="similarity">
    <text evidence="1">Belongs to the RNA polymerase subunit omega family.</text>
</comment>
<dbReference type="Pfam" id="PF01192">
    <property type="entry name" value="RNA_pol_Rpb6"/>
    <property type="match status" value="1"/>
</dbReference>
<keyword evidence="4" id="KW-0808">Transferase</keyword>
<evidence type="ECO:0000256" key="5">
    <source>
        <dbReference type="ARBA" id="ARBA00022695"/>
    </source>
</evidence>
<dbReference type="EC" id="2.7.7.6" evidence="2"/>
<keyword evidence="5" id="KW-0548">Nucleotidyltransferase</keyword>
<organism evidence="8">
    <name type="scientific">human gut metagenome</name>
    <dbReference type="NCBI Taxonomy" id="408170"/>
    <lineage>
        <taxon>unclassified sequences</taxon>
        <taxon>metagenomes</taxon>
        <taxon>organismal metagenomes</taxon>
    </lineage>
</organism>
<keyword evidence="3 8" id="KW-0240">DNA-directed RNA polymerase</keyword>
<gene>
    <name evidence="8" type="ORF">OBE_05818</name>
</gene>
<dbReference type="HAMAP" id="MF_00366">
    <property type="entry name" value="RNApol_bact_RpoZ"/>
    <property type="match status" value="1"/>
</dbReference>
<dbReference type="GO" id="GO:0003677">
    <property type="term" value="F:DNA binding"/>
    <property type="evidence" value="ECO:0007669"/>
    <property type="project" value="InterPro"/>
</dbReference>
<evidence type="ECO:0000256" key="3">
    <source>
        <dbReference type="ARBA" id="ARBA00022478"/>
    </source>
</evidence>
<dbReference type="AlphaFoldDB" id="K1TK48"/>
<evidence type="ECO:0000256" key="4">
    <source>
        <dbReference type="ARBA" id="ARBA00022679"/>
    </source>
</evidence>
<dbReference type="GO" id="GO:0003899">
    <property type="term" value="F:DNA-directed RNA polymerase activity"/>
    <property type="evidence" value="ECO:0007669"/>
    <property type="project" value="UniProtKB-EC"/>
</dbReference>
<reference evidence="8" key="1">
    <citation type="journal article" date="2013" name="Environ. Microbiol.">
        <title>Microbiota from the distal guts of lean and obese adolescents exhibit partial functional redundancy besides clear differences in community structure.</title>
        <authorList>
            <person name="Ferrer M."/>
            <person name="Ruiz A."/>
            <person name="Lanza F."/>
            <person name="Haange S.B."/>
            <person name="Oberbach A."/>
            <person name="Till H."/>
            <person name="Bargiela R."/>
            <person name="Campoy C."/>
            <person name="Segura M.T."/>
            <person name="Richter M."/>
            <person name="von Bergen M."/>
            <person name="Seifert J."/>
            <person name="Suarez A."/>
        </authorList>
    </citation>
    <scope>NUCLEOTIDE SEQUENCE</scope>
</reference>
<dbReference type="GO" id="GO:0000428">
    <property type="term" value="C:DNA-directed RNA polymerase complex"/>
    <property type="evidence" value="ECO:0007669"/>
    <property type="project" value="UniProtKB-KW"/>
</dbReference>
<proteinExistence type="inferred from homology"/>
<dbReference type="SMART" id="SM01409">
    <property type="entry name" value="RNA_pol_Rpb6"/>
    <property type="match status" value="1"/>
</dbReference>
<dbReference type="NCBIfam" id="TIGR00690">
    <property type="entry name" value="rpoZ"/>
    <property type="match status" value="1"/>
</dbReference>
<comment type="caution">
    <text evidence="8">The sequence shown here is derived from an EMBL/GenBank/DDBJ whole genome shotgun (WGS) entry which is preliminary data.</text>
</comment>
<evidence type="ECO:0000256" key="2">
    <source>
        <dbReference type="ARBA" id="ARBA00012418"/>
    </source>
</evidence>
<evidence type="ECO:0000256" key="1">
    <source>
        <dbReference type="ARBA" id="ARBA00006711"/>
    </source>
</evidence>
<sequence length="69" mass="7963">MFNPDLKNILKDHLSRYSLVTATAKRAREISEKAEEDGEIMIEKPVSIALDEILSGKYKIIEPEEIRYI</sequence>
<name>K1TK48_9ZZZZ</name>
<dbReference type="EMBL" id="AJWZ01004002">
    <property type="protein sequence ID" value="EKC66675.1"/>
    <property type="molecule type" value="Genomic_DNA"/>
</dbReference>
<evidence type="ECO:0000256" key="7">
    <source>
        <dbReference type="ARBA" id="ARBA00048552"/>
    </source>
</evidence>
<dbReference type="GO" id="GO:0006351">
    <property type="term" value="P:DNA-templated transcription"/>
    <property type="evidence" value="ECO:0007669"/>
    <property type="project" value="InterPro"/>
</dbReference>
<dbReference type="InterPro" id="IPR036161">
    <property type="entry name" value="RPB6/omega-like_sf"/>
</dbReference>
<comment type="catalytic activity">
    <reaction evidence="7">
        <text>RNA(n) + a ribonucleoside 5'-triphosphate = RNA(n+1) + diphosphate</text>
        <dbReference type="Rhea" id="RHEA:21248"/>
        <dbReference type="Rhea" id="RHEA-COMP:14527"/>
        <dbReference type="Rhea" id="RHEA-COMP:17342"/>
        <dbReference type="ChEBI" id="CHEBI:33019"/>
        <dbReference type="ChEBI" id="CHEBI:61557"/>
        <dbReference type="ChEBI" id="CHEBI:140395"/>
        <dbReference type="EC" id="2.7.7.6"/>
    </reaction>
</comment>
<dbReference type="InterPro" id="IPR006110">
    <property type="entry name" value="Pol_omega/Rpo6/RPB6"/>
</dbReference>
<dbReference type="InterPro" id="IPR003716">
    <property type="entry name" value="DNA-dir_RNA_pol_omega"/>
</dbReference>
<keyword evidence="6" id="KW-0804">Transcription</keyword>
<dbReference type="SUPFAM" id="SSF63562">
    <property type="entry name" value="RPB6/omega subunit-like"/>
    <property type="match status" value="1"/>
</dbReference>
<accession>K1TK48</accession>
<evidence type="ECO:0000313" key="8">
    <source>
        <dbReference type="EMBL" id="EKC66675.1"/>
    </source>
</evidence>
<dbReference type="Gene3D" id="3.90.940.10">
    <property type="match status" value="1"/>
</dbReference>